<accession>D6YRS8</accession>
<keyword evidence="9 11" id="KW-0239">DNA-directed DNA polymerase</keyword>
<comment type="function">
    <text evidence="11">DNA polymerase III is a complex, multichain enzyme responsible for most of the replicative synthesis in bacteria. This DNA polymerase also exhibits 3' to 5' exonuclease activity.</text>
</comment>
<evidence type="ECO:0000256" key="12">
    <source>
        <dbReference type="SAM" id="MobiDB-lite"/>
    </source>
</evidence>
<evidence type="ECO:0000259" key="13">
    <source>
        <dbReference type="SMART" id="SM00382"/>
    </source>
</evidence>
<dbReference type="InterPro" id="IPR001270">
    <property type="entry name" value="ClpA/B"/>
</dbReference>
<dbReference type="GO" id="GO:0003677">
    <property type="term" value="F:DNA binding"/>
    <property type="evidence" value="ECO:0007669"/>
    <property type="project" value="InterPro"/>
</dbReference>
<evidence type="ECO:0000256" key="5">
    <source>
        <dbReference type="ARBA" id="ARBA00022723"/>
    </source>
</evidence>
<keyword evidence="15" id="KW-1185">Reference proteome</keyword>
<dbReference type="STRING" id="716544.wcw_1423"/>
<gene>
    <name evidence="11 14" type="primary">dnaX</name>
    <name evidence="14" type="ordered locus">wcw_1423</name>
</gene>
<evidence type="ECO:0000313" key="15">
    <source>
        <dbReference type="Proteomes" id="UP000001505"/>
    </source>
</evidence>
<evidence type="ECO:0000256" key="4">
    <source>
        <dbReference type="ARBA" id="ARBA00022705"/>
    </source>
</evidence>
<evidence type="ECO:0000256" key="3">
    <source>
        <dbReference type="ARBA" id="ARBA00022695"/>
    </source>
</evidence>
<dbReference type="GO" id="GO:0003887">
    <property type="term" value="F:DNA-directed DNA polymerase activity"/>
    <property type="evidence" value="ECO:0007669"/>
    <property type="project" value="UniProtKB-KW"/>
</dbReference>
<dbReference type="eggNOG" id="COG2812">
    <property type="taxonomic scope" value="Bacteria"/>
</dbReference>
<evidence type="ECO:0000256" key="10">
    <source>
        <dbReference type="ARBA" id="ARBA00049244"/>
    </source>
</evidence>
<evidence type="ECO:0000256" key="7">
    <source>
        <dbReference type="ARBA" id="ARBA00022833"/>
    </source>
</evidence>
<dbReference type="OrthoDB" id="9810148at2"/>
<protein>
    <recommendedName>
        <fullName evidence="11">DNA polymerase III subunit gamma/tau</fullName>
        <ecNumber evidence="11">2.7.7.7</ecNumber>
    </recommendedName>
</protein>
<dbReference type="Gene3D" id="3.40.50.300">
    <property type="entry name" value="P-loop containing nucleotide triphosphate hydrolases"/>
    <property type="match status" value="1"/>
</dbReference>
<dbReference type="Pfam" id="PF12169">
    <property type="entry name" value="DNA_pol3_gamma3"/>
    <property type="match status" value="1"/>
</dbReference>
<sequence>MTEYQVLARKYRPQTFREVLGQDAIVATLKNGIKKRRMAHAYLFSGSRGTGKTTLARLFAKALNCQAPSNDCEPCNACSSCKEIAAGSSLDVLEVDGASNRGIDDIRQINETVGYSTASGRYKIYIIDEVHMLTKEAFNALLKTLEEPPEKVKFFFATTEPHKVLPTILSRCQRFNLNRIPQDSIIGKLKRMTEEQGFQADEDALRLVANRADGGLRDAESLLDQILSFHEGGIIDSQSAAKILGVMPQETFFRLDKAAQICNFAEAFEIAEEIFSEGKDLTHFVEMLSEHFRNILVVKLSGADTPLLSLSENAKKQYIESAQKYRKEQCLELIDYLVKTQQEIRFAPSPRIALEAALLHVIRTVHKIPIEVIVQRLAELENKALSIPQTASPPPVAQPAPKPKPKEAAQPKEKPKPMPAKLIDPEKQAQYDTLLQFAAVELEGTLQKSSQR</sequence>
<evidence type="ECO:0000256" key="2">
    <source>
        <dbReference type="ARBA" id="ARBA00022679"/>
    </source>
</evidence>
<evidence type="ECO:0000313" key="14">
    <source>
        <dbReference type="EMBL" id="ADI38773.1"/>
    </source>
</evidence>
<dbReference type="EC" id="2.7.7.7" evidence="11"/>
<evidence type="ECO:0000256" key="11">
    <source>
        <dbReference type="RuleBase" id="RU364063"/>
    </source>
</evidence>
<dbReference type="AlphaFoldDB" id="D6YRS8"/>
<dbReference type="InterPro" id="IPR003593">
    <property type="entry name" value="AAA+_ATPase"/>
</dbReference>
<dbReference type="SUPFAM" id="SSF48019">
    <property type="entry name" value="post-AAA+ oligomerization domain-like"/>
    <property type="match status" value="1"/>
</dbReference>
<dbReference type="InterPro" id="IPR027417">
    <property type="entry name" value="P-loop_NTPase"/>
</dbReference>
<keyword evidence="3 11" id="KW-0548">Nucleotidyltransferase</keyword>
<comment type="subunit">
    <text evidence="11">DNA polymerase III contains a core (composed of alpha, epsilon and theta chains) that associates with a tau subunit. This core dimerizes to form the POLIII' complex. PolIII' associates with the gamma complex (composed of gamma, delta, delta', psi and chi chains) and with the beta chain to form the complete DNA polymerase III complex.</text>
</comment>
<evidence type="ECO:0000256" key="8">
    <source>
        <dbReference type="ARBA" id="ARBA00022840"/>
    </source>
</evidence>
<dbReference type="InterPro" id="IPR008921">
    <property type="entry name" value="DNA_pol3_clamp-load_cplx_C"/>
</dbReference>
<keyword evidence="2 11" id="KW-0808">Transferase</keyword>
<evidence type="ECO:0000256" key="6">
    <source>
        <dbReference type="ARBA" id="ARBA00022741"/>
    </source>
</evidence>
<dbReference type="GO" id="GO:0006261">
    <property type="term" value="P:DNA-templated DNA replication"/>
    <property type="evidence" value="ECO:0007669"/>
    <property type="project" value="TreeGrafter"/>
</dbReference>
<dbReference type="InterPro" id="IPR050238">
    <property type="entry name" value="DNA_Rep/Repair_Clamp_Loader"/>
</dbReference>
<keyword evidence="5" id="KW-0479">Metal-binding</keyword>
<proteinExistence type="inferred from homology"/>
<feature type="domain" description="AAA+ ATPase" evidence="13">
    <location>
        <begin position="38"/>
        <end position="181"/>
    </location>
</feature>
<dbReference type="NCBIfam" id="NF004046">
    <property type="entry name" value="PRK05563.1"/>
    <property type="match status" value="1"/>
</dbReference>
<keyword evidence="6 11" id="KW-0547">Nucleotide-binding</keyword>
<dbReference type="CDD" id="cd00009">
    <property type="entry name" value="AAA"/>
    <property type="match status" value="1"/>
</dbReference>
<reference evidence="14 15" key="1">
    <citation type="journal article" date="2010" name="PLoS ONE">
        <title>The Waddlia genome: a window into chlamydial biology.</title>
        <authorList>
            <person name="Bertelli C."/>
            <person name="Collyn F."/>
            <person name="Croxatto A."/>
            <person name="Ruckert C."/>
            <person name="Polkinghorne A."/>
            <person name="Kebbi-Beghdadi C."/>
            <person name="Goesmann A."/>
            <person name="Vaughan L."/>
            <person name="Greub G."/>
        </authorList>
    </citation>
    <scope>NUCLEOTIDE SEQUENCE [LARGE SCALE GENOMIC DNA]</scope>
    <source>
        <strain evidence="15">ATCC VR-1470 / WSU 86-1044</strain>
    </source>
</reference>
<dbReference type="SMART" id="SM00382">
    <property type="entry name" value="AAA"/>
    <property type="match status" value="1"/>
</dbReference>
<dbReference type="NCBIfam" id="TIGR02397">
    <property type="entry name" value="dnaX_nterm"/>
    <property type="match status" value="1"/>
</dbReference>
<dbReference type="PANTHER" id="PTHR11669:SF0">
    <property type="entry name" value="PROTEIN STICHEL-LIKE 2"/>
    <property type="match status" value="1"/>
</dbReference>
<dbReference type="CDD" id="cd18137">
    <property type="entry name" value="HLD_clamp_pol_III_gamma_tau"/>
    <property type="match status" value="1"/>
</dbReference>
<evidence type="ECO:0000256" key="9">
    <source>
        <dbReference type="ARBA" id="ARBA00022932"/>
    </source>
</evidence>
<dbReference type="PRINTS" id="PR00300">
    <property type="entry name" value="CLPPROTEASEA"/>
</dbReference>
<dbReference type="NCBIfam" id="NF004962">
    <property type="entry name" value="PRK06305.1"/>
    <property type="match status" value="1"/>
</dbReference>
<dbReference type="EMBL" id="CP001928">
    <property type="protein sequence ID" value="ADI38773.1"/>
    <property type="molecule type" value="Genomic_DNA"/>
</dbReference>
<dbReference type="SUPFAM" id="SSF52540">
    <property type="entry name" value="P-loop containing nucleoside triphosphate hydrolases"/>
    <property type="match status" value="1"/>
</dbReference>
<comment type="catalytic activity">
    <reaction evidence="10 11">
        <text>DNA(n) + a 2'-deoxyribonucleoside 5'-triphosphate = DNA(n+1) + diphosphate</text>
        <dbReference type="Rhea" id="RHEA:22508"/>
        <dbReference type="Rhea" id="RHEA-COMP:17339"/>
        <dbReference type="Rhea" id="RHEA-COMP:17340"/>
        <dbReference type="ChEBI" id="CHEBI:33019"/>
        <dbReference type="ChEBI" id="CHEBI:61560"/>
        <dbReference type="ChEBI" id="CHEBI:173112"/>
        <dbReference type="EC" id="2.7.7.7"/>
    </reaction>
</comment>
<keyword evidence="7" id="KW-0862">Zinc</keyword>
<dbReference type="InterPro" id="IPR012763">
    <property type="entry name" value="DNA_pol_III_sug/sutau_N"/>
</dbReference>
<evidence type="ECO:0000256" key="1">
    <source>
        <dbReference type="ARBA" id="ARBA00006360"/>
    </source>
</evidence>
<keyword evidence="4 11" id="KW-0235">DNA replication</keyword>
<dbReference type="HOGENOM" id="CLU_006229_0_1_0"/>
<feature type="compositionally biased region" description="Pro residues" evidence="12">
    <location>
        <begin position="391"/>
        <end position="402"/>
    </location>
</feature>
<dbReference type="PANTHER" id="PTHR11669">
    <property type="entry name" value="REPLICATION FACTOR C / DNA POLYMERASE III GAMMA-TAU SUBUNIT"/>
    <property type="match status" value="1"/>
</dbReference>
<dbReference type="InterPro" id="IPR045085">
    <property type="entry name" value="HLD_clamp_pol_III_gamma_tau"/>
</dbReference>
<dbReference type="GO" id="GO:0046872">
    <property type="term" value="F:metal ion binding"/>
    <property type="evidence" value="ECO:0007669"/>
    <property type="project" value="UniProtKB-KW"/>
</dbReference>
<feature type="compositionally biased region" description="Basic and acidic residues" evidence="12">
    <location>
        <begin position="404"/>
        <end position="416"/>
    </location>
</feature>
<dbReference type="Gene3D" id="1.10.8.60">
    <property type="match status" value="1"/>
</dbReference>
<organism evidence="14 15">
    <name type="scientific">Waddlia chondrophila (strain ATCC VR-1470 / WSU 86-1044)</name>
    <dbReference type="NCBI Taxonomy" id="716544"/>
    <lineage>
        <taxon>Bacteria</taxon>
        <taxon>Pseudomonadati</taxon>
        <taxon>Chlamydiota</taxon>
        <taxon>Chlamydiia</taxon>
        <taxon>Parachlamydiales</taxon>
        <taxon>Waddliaceae</taxon>
        <taxon>Waddlia</taxon>
    </lineage>
</organism>
<dbReference type="FunFam" id="3.40.50.300:FF:000014">
    <property type="entry name" value="DNA polymerase III subunit gamma/tau"/>
    <property type="match status" value="1"/>
</dbReference>
<dbReference type="KEGG" id="wch:wcw_1423"/>
<dbReference type="Pfam" id="PF22608">
    <property type="entry name" value="DNAX_ATPase_lid"/>
    <property type="match status" value="1"/>
</dbReference>
<dbReference type="Proteomes" id="UP000001505">
    <property type="component" value="Chromosome"/>
</dbReference>
<dbReference type="Pfam" id="PF13177">
    <property type="entry name" value="DNA_pol3_delta2"/>
    <property type="match status" value="1"/>
</dbReference>
<name>D6YRS8_WADCW</name>
<keyword evidence="8 11" id="KW-0067">ATP-binding</keyword>
<feature type="region of interest" description="Disordered" evidence="12">
    <location>
        <begin position="388"/>
        <end position="425"/>
    </location>
</feature>
<comment type="similarity">
    <text evidence="1 11">Belongs to the DnaX/STICHEL family.</text>
</comment>
<dbReference type="Gene3D" id="1.20.272.10">
    <property type="match status" value="1"/>
</dbReference>
<dbReference type="InterPro" id="IPR022754">
    <property type="entry name" value="DNA_pol_III_gamma-3"/>
</dbReference>
<dbReference type="RefSeq" id="WP_013182481.1">
    <property type="nucleotide sequence ID" value="NC_014225.1"/>
</dbReference>
<dbReference type="GO" id="GO:0005524">
    <property type="term" value="F:ATP binding"/>
    <property type="evidence" value="ECO:0007669"/>
    <property type="project" value="UniProtKB-KW"/>
</dbReference>
<dbReference type="eggNOG" id="COG5373">
    <property type="taxonomic scope" value="Bacteria"/>
</dbReference>
<dbReference type="GO" id="GO:0009360">
    <property type="term" value="C:DNA polymerase III complex"/>
    <property type="evidence" value="ECO:0007669"/>
    <property type="project" value="InterPro"/>
</dbReference>